<sequence length="242" mass="26096">MRYLFIDTAHGAGAAWIDSESEENLGVAETADTRSQVEDLAGLVAKVVPESETPDFVVVSRGPAPFTGLRVGLVSARTFGFAWGVPVFGLDELELLAAAGNNKLLSAEREQEWVIPCVDARRHEVYAALFRRGSNGEPLRQGPDWVGASAELPRMLTQWDATFPNWSDSRVVAVGNAANQLEGVSPLEVALVDQAKAAGGLVVTLSGGEWTNLRGKTQTELVVLGLGTEPEYLRRPDIQEKK</sequence>
<dbReference type="GO" id="GO:0002949">
    <property type="term" value="P:tRNA threonylcarbamoyladenosine modification"/>
    <property type="evidence" value="ECO:0007669"/>
    <property type="project" value="InterPro"/>
</dbReference>
<evidence type="ECO:0000313" key="3">
    <source>
        <dbReference type="Proteomes" id="UP000442535"/>
    </source>
</evidence>
<dbReference type="NCBIfam" id="TIGR03725">
    <property type="entry name" value="T6A_YeaZ"/>
    <property type="match status" value="1"/>
</dbReference>
<proteinExistence type="predicted"/>
<comment type="caution">
    <text evidence="2">The sequence shown here is derived from an EMBL/GenBank/DDBJ whole genome shotgun (WGS) entry which is preliminary data.</text>
</comment>
<dbReference type="RefSeq" id="WP_154544392.1">
    <property type="nucleotide sequence ID" value="NZ_VUMY01000007.1"/>
</dbReference>
<dbReference type="SUPFAM" id="SSF53067">
    <property type="entry name" value="Actin-like ATPase domain"/>
    <property type="match status" value="2"/>
</dbReference>
<gene>
    <name evidence="2" type="primary">tsaB</name>
    <name evidence="2" type="ORF">FYJ63_04875</name>
</gene>
<evidence type="ECO:0000259" key="1">
    <source>
        <dbReference type="Pfam" id="PF00814"/>
    </source>
</evidence>
<protein>
    <submittedName>
        <fullName evidence="2">tRNA (Adenosine(37)-N6)-threonylcarbamoyltransferase complex dimerization subunit type 1 TsaB</fullName>
    </submittedName>
</protein>
<accession>A0A7K0K2C2</accession>
<dbReference type="AlphaFoldDB" id="A0A7K0K2C2"/>
<dbReference type="Pfam" id="PF00814">
    <property type="entry name" value="TsaD"/>
    <property type="match status" value="1"/>
</dbReference>
<dbReference type="EMBL" id="VUMY01000007">
    <property type="protein sequence ID" value="MST49568.1"/>
    <property type="molecule type" value="Genomic_DNA"/>
</dbReference>
<keyword evidence="2" id="KW-0808">Transferase</keyword>
<dbReference type="InterPro" id="IPR022496">
    <property type="entry name" value="T6A_TsaB"/>
</dbReference>
<reference evidence="2 3" key="1">
    <citation type="submission" date="2019-08" db="EMBL/GenBank/DDBJ databases">
        <title>In-depth cultivation of the pig gut microbiome towards novel bacterial diversity and tailored functional studies.</title>
        <authorList>
            <person name="Wylensek D."/>
            <person name="Hitch T.C.A."/>
            <person name="Clavel T."/>
        </authorList>
    </citation>
    <scope>NUCLEOTIDE SEQUENCE [LARGE SCALE GENOMIC DNA]</scope>
    <source>
        <strain evidence="2 3">RF-GAM-744-WT-7</strain>
    </source>
</reference>
<dbReference type="InterPro" id="IPR043129">
    <property type="entry name" value="ATPase_NBD"/>
</dbReference>
<feature type="domain" description="Gcp-like" evidence="1">
    <location>
        <begin position="52"/>
        <end position="132"/>
    </location>
</feature>
<organism evidence="2 3">
    <name type="scientific">Mobiluncus porci</name>
    <dbReference type="NCBI Taxonomy" id="2652278"/>
    <lineage>
        <taxon>Bacteria</taxon>
        <taxon>Bacillati</taxon>
        <taxon>Actinomycetota</taxon>
        <taxon>Actinomycetes</taxon>
        <taxon>Actinomycetales</taxon>
        <taxon>Actinomycetaceae</taxon>
        <taxon>Mobiluncus</taxon>
    </lineage>
</organism>
<keyword evidence="3" id="KW-1185">Reference proteome</keyword>
<name>A0A7K0K2C2_9ACTO</name>
<dbReference type="GO" id="GO:0016740">
    <property type="term" value="F:transferase activity"/>
    <property type="evidence" value="ECO:0007669"/>
    <property type="project" value="UniProtKB-KW"/>
</dbReference>
<evidence type="ECO:0000313" key="2">
    <source>
        <dbReference type="EMBL" id="MST49568.1"/>
    </source>
</evidence>
<dbReference type="InterPro" id="IPR000905">
    <property type="entry name" value="Gcp-like_dom"/>
</dbReference>
<dbReference type="Gene3D" id="3.30.420.40">
    <property type="match status" value="2"/>
</dbReference>
<dbReference type="Proteomes" id="UP000442535">
    <property type="component" value="Unassembled WGS sequence"/>
</dbReference>